<reference evidence="2" key="1">
    <citation type="submission" date="2023-03" db="EMBL/GenBank/DDBJ databases">
        <title>Chromosome-scale reference genome and RAD-based genetic map of yellow starthistle (Centaurea solstitialis) reveal putative structural variation and QTLs associated with invader traits.</title>
        <authorList>
            <person name="Reatini B."/>
            <person name="Cang F.A."/>
            <person name="Jiang Q."/>
            <person name="Mckibben M.T.W."/>
            <person name="Barker M.S."/>
            <person name="Rieseberg L.H."/>
            <person name="Dlugosch K.M."/>
        </authorList>
    </citation>
    <scope>NUCLEOTIDE SEQUENCE</scope>
    <source>
        <strain evidence="2">CAN-66</strain>
        <tissue evidence="2">Leaf</tissue>
    </source>
</reference>
<sequence>MAEPDRQGSGSLSNNKMQQEEAKIEDSGSSPSFSCYSSDSLSSMAAAKVIKEEQQQQQEESSRLHGFEESGVNEEDFEFLVLNDDNDQLSPPEYEIDSGSWTVFPVFNRDLKPINSKYDNIVEREINKPKNDEIASITGTLRKLFVDENEDSSSSSYSSSEANELESVPSGTYCVWRPNNNKSDEKITKCKKSNSTGSGSSKRWRIRYLLRRSNSEGKAEEEHNPMLFVTKKMIDSPKQRWNSEEGSRTFSRLKSSPAHEQFYVQKRAENEMVKRRSYLPYRQDLVGLFVNHNNRIGKMLPF</sequence>
<dbReference type="Pfam" id="PF07816">
    <property type="entry name" value="DUF1645"/>
    <property type="match status" value="1"/>
</dbReference>
<dbReference type="PANTHER" id="PTHR33095:SF123">
    <property type="entry name" value="HMG BOX DOMAIN-CONTAINING PROTEIN"/>
    <property type="match status" value="1"/>
</dbReference>
<dbReference type="EMBL" id="JARYMX010000001">
    <property type="protein sequence ID" value="KAJ9564155.1"/>
    <property type="molecule type" value="Genomic_DNA"/>
</dbReference>
<feature type="region of interest" description="Disordered" evidence="1">
    <location>
        <begin position="1"/>
        <end position="70"/>
    </location>
</feature>
<evidence type="ECO:0000313" key="2">
    <source>
        <dbReference type="EMBL" id="KAJ9564155.1"/>
    </source>
</evidence>
<dbReference type="AlphaFoldDB" id="A0AA38WRX6"/>
<organism evidence="2 3">
    <name type="scientific">Centaurea solstitialis</name>
    <name type="common">yellow star-thistle</name>
    <dbReference type="NCBI Taxonomy" id="347529"/>
    <lineage>
        <taxon>Eukaryota</taxon>
        <taxon>Viridiplantae</taxon>
        <taxon>Streptophyta</taxon>
        <taxon>Embryophyta</taxon>
        <taxon>Tracheophyta</taxon>
        <taxon>Spermatophyta</taxon>
        <taxon>Magnoliopsida</taxon>
        <taxon>eudicotyledons</taxon>
        <taxon>Gunneridae</taxon>
        <taxon>Pentapetalae</taxon>
        <taxon>asterids</taxon>
        <taxon>campanulids</taxon>
        <taxon>Asterales</taxon>
        <taxon>Asteraceae</taxon>
        <taxon>Carduoideae</taxon>
        <taxon>Cardueae</taxon>
        <taxon>Centaureinae</taxon>
        <taxon>Centaurea</taxon>
    </lineage>
</organism>
<accession>A0AA38WRX6</accession>
<comment type="caution">
    <text evidence="2">The sequence shown here is derived from an EMBL/GenBank/DDBJ whole genome shotgun (WGS) entry which is preliminary data.</text>
</comment>
<evidence type="ECO:0000256" key="1">
    <source>
        <dbReference type="SAM" id="MobiDB-lite"/>
    </source>
</evidence>
<dbReference type="Proteomes" id="UP001172457">
    <property type="component" value="Chromosome 1"/>
</dbReference>
<evidence type="ECO:0000313" key="3">
    <source>
        <dbReference type="Proteomes" id="UP001172457"/>
    </source>
</evidence>
<proteinExistence type="predicted"/>
<gene>
    <name evidence="2" type="ORF">OSB04_000121</name>
</gene>
<feature type="compositionally biased region" description="Low complexity" evidence="1">
    <location>
        <begin position="27"/>
        <end position="43"/>
    </location>
</feature>
<dbReference type="InterPro" id="IPR012442">
    <property type="entry name" value="DUF1645_plant"/>
</dbReference>
<feature type="compositionally biased region" description="Basic and acidic residues" evidence="1">
    <location>
        <begin position="49"/>
        <end position="68"/>
    </location>
</feature>
<protein>
    <submittedName>
        <fullName evidence="2">Uncharacterized protein</fullName>
    </submittedName>
</protein>
<feature type="compositionally biased region" description="Polar residues" evidence="1">
    <location>
        <begin position="8"/>
        <end position="17"/>
    </location>
</feature>
<dbReference type="PANTHER" id="PTHR33095">
    <property type="entry name" value="OS07G0619500 PROTEIN"/>
    <property type="match status" value="1"/>
</dbReference>
<name>A0AA38WRX6_9ASTR</name>
<keyword evidence="3" id="KW-1185">Reference proteome</keyword>